<evidence type="ECO:0000313" key="4">
    <source>
        <dbReference type="EMBL" id="KAF8473751.1"/>
    </source>
</evidence>
<evidence type="ECO:0000313" key="5">
    <source>
        <dbReference type="Proteomes" id="UP000759537"/>
    </source>
</evidence>
<dbReference type="InterPro" id="IPR045138">
    <property type="entry name" value="MeCP2/MBD4"/>
</dbReference>
<dbReference type="Pfam" id="PF00730">
    <property type="entry name" value="HhH-GPD"/>
    <property type="match status" value="1"/>
</dbReference>
<protein>
    <submittedName>
        <fullName evidence="4">DNA glycosylase</fullName>
    </submittedName>
</protein>
<dbReference type="InterPro" id="IPR003265">
    <property type="entry name" value="HhH-GPD_domain"/>
</dbReference>
<organism evidence="4 5">
    <name type="scientific">Russula ochroleuca</name>
    <dbReference type="NCBI Taxonomy" id="152965"/>
    <lineage>
        <taxon>Eukaryota</taxon>
        <taxon>Fungi</taxon>
        <taxon>Dikarya</taxon>
        <taxon>Basidiomycota</taxon>
        <taxon>Agaricomycotina</taxon>
        <taxon>Agaricomycetes</taxon>
        <taxon>Russulales</taxon>
        <taxon>Russulaceae</taxon>
        <taxon>Russula</taxon>
    </lineage>
</organism>
<evidence type="ECO:0000256" key="1">
    <source>
        <dbReference type="ARBA" id="ARBA00004123"/>
    </source>
</evidence>
<dbReference type="InterPro" id="IPR011257">
    <property type="entry name" value="DNA_glycosylase"/>
</dbReference>
<reference evidence="4" key="2">
    <citation type="journal article" date="2020" name="Nat. Commun.">
        <title>Large-scale genome sequencing of mycorrhizal fungi provides insights into the early evolution of symbiotic traits.</title>
        <authorList>
            <person name="Miyauchi S."/>
            <person name="Kiss E."/>
            <person name="Kuo A."/>
            <person name="Drula E."/>
            <person name="Kohler A."/>
            <person name="Sanchez-Garcia M."/>
            <person name="Morin E."/>
            <person name="Andreopoulos B."/>
            <person name="Barry K.W."/>
            <person name="Bonito G."/>
            <person name="Buee M."/>
            <person name="Carver A."/>
            <person name="Chen C."/>
            <person name="Cichocki N."/>
            <person name="Clum A."/>
            <person name="Culley D."/>
            <person name="Crous P.W."/>
            <person name="Fauchery L."/>
            <person name="Girlanda M."/>
            <person name="Hayes R.D."/>
            <person name="Keri Z."/>
            <person name="LaButti K."/>
            <person name="Lipzen A."/>
            <person name="Lombard V."/>
            <person name="Magnuson J."/>
            <person name="Maillard F."/>
            <person name="Murat C."/>
            <person name="Nolan M."/>
            <person name="Ohm R.A."/>
            <person name="Pangilinan J."/>
            <person name="Pereira M.F."/>
            <person name="Perotto S."/>
            <person name="Peter M."/>
            <person name="Pfister S."/>
            <person name="Riley R."/>
            <person name="Sitrit Y."/>
            <person name="Stielow J.B."/>
            <person name="Szollosi G."/>
            <person name="Zifcakova L."/>
            <person name="Stursova M."/>
            <person name="Spatafora J.W."/>
            <person name="Tedersoo L."/>
            <person name="Vaario L.M."/>
            <person name="Yamada A."/>
            <person name="Yan M."/>
            <person name="Wang P."/>
            <person name="Xu J."/>
            <person name="Bruns T."/>
            <person name="Baldrian P."/>
            <person name="Vilgalys R."/>
            <person name="Dunand C."/>
            <person name="Henrissat B."/>
            <person name="Grigoriev I.V."/>
            <person name="Hibbett D."/>
            <person name="Nagy L.G."/>
            <person name="Martin F.M."/>
        </authorList>
    </citation>
    <scope>NUCLEOTIDE SEQUENCE</scope>
    <source>
        <strain evidence="4">Prilba</strain>
    </source>
</reference>
<reference evidence="4" key="1">
    <citation type="submission" date="2019-10" db="EMBL/GenBank/DDBJ databases">
        <authorList>
            <consortium name="DOE Joint Genome Institute"/>
            <person name="Kuo A."/>
            <person name="Miyauchi S."/>
            <person name="Kiss E."/>
            <person name="Drula E."/>
            <person name="Kohler A."/>
            <person name="Sanchez-Garcia M."/>
            <person name="Andreopoulos B."/>
            <person name="Barry K.W."/>
            <person name="Bonito G."/>
            <person name="Buee M."/>
            <person name="Carver A."/>
            <person name="Chen C."/>
            <person name="Cichocki N."/>
            <person name="Clum A."/>
            <person name="Culley D."/>
            <person name="Crous P.W."/>
            <person name="Fauchery L."/>
            <person name="Girlanda M."/>
            <person name="Hayes R."/>
            <person name="Keri Z."/>
            <person name="LaButti K."/>
            <person name="Lipzen A."/>
            <person name="Lombard V."/>
            <person name="Magnuson J."/>
            <person name="Maillard F."/>
            <person name="Morin E."/>
            <person name="Murat C."/>
            <person name="Nolan M."/>
            <person name="Ohm R."/>
            <person name="Pangilinan J."/>
            <person name="Pereira M."/>
            <person name="Perotto S."/>
            <person name="Peter M."/>
            <person name="Riley R."/>
            <person name="Sitrit Y."/>
            <person name="Stielow B."/>
            <person name="Szollosi G."/>
            <person name="Zifcakova L."/>
            <person name="Stursova M."/>
            <person name="Spatafora J.W."/>
            <person name="Tedersoo L."/>
            <person name="Vaario L.-M."/>
            <person name="Yamada A."/>
            <person name="Yan M."/>
            <person name="Wang P."/>
            <person name="Xu J."/>
            <person name="Bruns T."/>
            <person name="Baldrian P."/>
            <person name="Vilgalys R."/>
            <person name="Henrissat B."/>
            <person name="Grigoriev I.V."/>
            <person name="Hibbett D."/>
            <person name="Nagy L.G."/>
            <person name="Martin F.M."/>
        </authorList>
    </citation>
    <scope>NUCLEOTIDE SEQUENCE</scope>
    <source>
        <strain evidence="4">Prilba</strain>
    </source>
</reference>
<dbReference type="Gene3D" id="1.10.340.30">
    <property type="entry name" value="Hypothetical protein, domain 2"/>
    <property type="match status" value="1"/>
</dbReference>
<name>A0A9P5MQI9_9AGAM</name>
<dbReference type="OrthoDB" id="10265068at2759"/>
<comment type="subcellular location">
    <subcellularLocation>
        <location evidence="1">Nucleus</location>
    </subcellularLocation>
</comment>
<dbReference type="SUPFAM" id="SSF48150">
    <property type="entry name" value="DNA-glycosylase"/>
    <property type="match status" value="1"/>
</dbReference>
<keyword evidence="5" id="KW-1185">Reference proteome</keyword>
<dbReference type="GO" id="GO:0005634">
    <property type="term" value="C:nucleus"/>
    <property type="evidence" value="ECO:0007669"/>
    <property type="project" value="UniProtKB-SubCell"/>
</dbReference>
<dbReference type="PANTHER" id="PTHR15074">
    <property type="entry name" value="METHYL-CPG-BINDING PROTEIN"/>
    <property type="match status" value="1"/>
</dbReference>
<dbReference type="PANTHER" id="PTHR15074:SF0">
    <property type="entry name" value="METHYL-CPG-BINDING DOMAIN PROTEIN 4-LIKE PROTEIN"/>
    <property type="match status" value="1"/>
</dbReference>
<dbReference type="GO" id="GO:0006285">
    <property type="term" value="P:base-excision repair, AP site formation"/>
    <property type="evidence" value="ECO:0007669"/>
    <property type="project" value="UniProtKB-ARBA"/>
</dbReference>
<proteinExistence type="predicted"/>
<dbReference type="AlphaFoldDB" id="A0A9P5MQI9"/>
<dbReference type="Proteomes" id="UP000759537">
    <property type="component" value="Unassembled WGS sequence"/>
</dbReference>
<dbReference type="GO" id="GO:0003677">
    <property type="term" value="F:DNA binding"/>
    <property type="evidence" value="ECO:0007669"/>
    <property type="project" value="InterPro"/>
</dbReference>
<evidence type="ECO:0000259" key="3">
    <source>
        <dbReference type="Pfam" id="PF00730"/>
    </source>
</evidence>
<dbReference type="EMBL" id="WHVB01000018">
    <property type="protein sequence ID" value="KAF8473751.1"/>
    <property type="molecule type" value="Genomic_DNA"/>
</dbReference>
<accession>A0A9P5MQI9</accession>
<feature type="domain" description="HhH-GPD" evidence="3">
    <location>
        <begin position="99"/>
        <end position="221"/>
    </location>
</feature>
<comment type="caution">
    <text evidence="4">The sequence shown here is derived from an EMBL/GenBank/DDBJ whole genome shotgun (WGS) entry which is preliminary data.</text>
</comment>
<dbReference type="GO" id="GO:0003824">
    <property type="term" value="F:catalytic activity"/>
    <property type="evidence" value="ECO:0007669"/>
    <property type="project" value="InterPro"/>
</dbReference>
<evidence type="ECO:0000256" key="2">
    <source>
        <dbReference type="ARBA" id="ARBA00023242"/>
    </source>
</evidence>
<gene>
    <name evidence="4" type="ORF">DFH94DRAFT_764329</name>
</gene>
<keyword evidence="2" id="KW-0539">Nucleus</keyword>
<sequence>MSVSERSSTFFPPPYRPDLDGPPLSILDIAKQKLLSVTQDCSPPDPAIHIQEHLNLLTDSPGYAAFFLTSLERYERLLNAKPVLIQERVADDPWKLLVAVTLLNKTSGRSAVPIFWTLINRWLTPESLAKADPAELRDHIRPLGLQSIRARRLIALSAAYTYSCVYDDDDHDHDHDHTPISHLPGSGPYALDSYRIYCGGPDAWRTVMPRDKELIRFIKWRWAAHGVQWSPTFGVMGPASETYIEQLIHELVALDPYAPR</sequence>